<protein>
    <submittedName>
        <fullName evidence="1">Uncharacterized protein</fullName>
    </submittedName>
</protein>
<gene>
    <name evidence="1" type="ORF">GIB67_032689</name>
</gene>
<organism evidence="1 2">
    <name type="scientific">Kingdonia uniflora</name>
    <dbReference type="NCBI Taxonomy" id="39325"/>
    <lineage>
        <taxon>Eukaryota</taxon>
        <taxon>Viridiplantae</taxon>
        <taxon>Streptophyta</taxon>
        <taxon>Embryophyta</taxon>
        <taxon>Tracheophyta</taxon>
        <taxon>Spermatophyta</taxon>
        <taxon>Magnoliopsida</taxon>
        <taxon>Ranunculales</taxon>
        <taxon>Circaeasteraceae</taxon>
        <taxon>Kingdonia</taxon>
    </lineage>
</organism>
<name>A0A7J7MWA7_9MAGN</name>
<keyword evidence="2" id="KW-1185">Reference proteome</keyword>
<evidence type="ECO:0000313" key="1">
    <source>
        <dbReference type="EMBL" id="KAF6159072.1"/>
    </source>
</evidence>
<comment type="caution">
    <text evidence="1">The sequence shown here is derived from an EMBL/GenBank/DDBJ whole genome shotgun (WGS) entry which is preliminary data.</text>
</comment>
<accession>A0A7J7MWA7</accession>
<reference evidence="1 2" key="1">
    <citation type="journal article" date="2020" name="IScience">
        <title>Genome Sequencing of the Endangered Kingdonia uniflora (Circaeasteraceae, Ranunculales) Reveals Potential Mechanisms of Evolutionary Specialization.</title>
        <authorList>
            <person name="Sun Y."/>
            <person name="Deng T."/>
            <person name="Zhang A."/>
            <person name="Moore M.J."/>
            <person name="Landis J.B."/>
            <person name="Lin N."/>
            <person name="Zhang H."/>
            <person name="Zhang X."/>
            <person name="Huang J."/>
            <person name="Zhang X."/>
            <person name="Sun H."/>
            <person name="Wang H."/>
        </authorList>
    </citation>
    <scope>NUCLEOTIDE SEQUENCE [LARGE SCALE GENOMIC DNA]</scope>
    <source>
        <strain evidence="1">TB1705</strain>
        <tissue evidence="1">Leaf</tissue>
    </source>
</reference>
<dbReference type="AlphaFoldDB" id="A0A7J7MWA7"/>
<feature type="non-terminal residue" evidence="1">
    <location>
        <position position="1"/>
    </location>
</feature>
<sequence>NWCGDIRILKVIVKGLIWDATNHSLVCFKRLIKKVTKLCARGIIGDHSQGNSRSYLTS</sequence>
<proteinExistence type="predicted"/>
<evidence type="ECO:0000313" key="2">
    <source>
        <dbReference type="Proteomes" id="UP000541444"/>
    </source>
</evidence>
<dbReference type="EMBL" id="JACGCM010001204">
    <property type="protein sequence ID" value="KAF6159072.1"/>
    <property type="molecule type" value="Genomic_DNA"/>
</dbReference>
<dbReference type="Proteomes" id="UP000541444">
    <property type="component" value="Unassembled WGS sequence"/>
</dbReference>